<name>I3XWI6_SULBS</name>
<comment type="subunit">
    <text evidence="3">Homotrimer; associates with NifD.</text>
</comment>
<dbReference type="HOGENOM" id="CLU_145318_1_0_7"/>
<dbReference type="InterPro" id="IPR004893">
    <property type="entry name" value="NifW"/>
</dbReference>
<dbReference type="EMBL" id="CP003333">
    <property type="protein sequence ID" value="AFL68310.1"/>
    <property type="molecule type" value="Genomic_DNA"/>
</dbReference>
<dbReference type="Pfam" id="PF03206">
    <property type="entry name" value="NifW"/>
    <property type="match status" value="1"/>
</dbReference>
<evidence type="ECO:0000313" key="7">
    <source>
        <dbReference type="Proteomes" id="UP000006176"/>
    </source>
</evidence>
<organism evidence="6 7">
    <name type="scientific">Sulfurospirillum barnesii (strain ATCC 700032 / DSM 10660 / SES-3)</name>
    <dbReference type="NCBI Taxonomy" id="760154"/>
    <lineage>
        <taxon>Bacteria</taxon>
        <taxon>Pseudomonadati</taxon>
        <taxon>Campylobacterota</taxon>
        <taxon>Epsilonproteobacteria</taxon>
        <taxon>Campylobacterales</taxon>
        <taxon>Sulfurospirillaceae</taxon>
        <taxon>Sulfurospirillum</taxon>
    </lineage>
</organism>
<dbReference type="OrthoDB" id="9811868at2"/>
<dbReference type="STRING" id="760154.Sulba_1011"/>
<dbReference type="eggNOG" id="ENOG5032Q79">
    <property type="taxonomic scope" value="Bacteria"/>
</dbReference>
<dbReference type="AlphaFoldDB" id="I3XWI6"/>
<gene>
    <name evidence="6" type="ordered locus">Sulba_1011</name>
</gene>
<keyword evidence="5" id="KW-0535">Nitrogen fixation</keyword>
<protein>
    <recommendedName>
        <fullName evidence="4">Nitrogenase-stabilizing/protective protein NifW</fullName>
    </recommendedName>
</protein>
<dbReference type="RefSeq" id="WP_014769189.1">
    <property type="nucleotide sequence ID" value="NC_018002.1"/>
</dbReference>
<dbReference type="Proteomes" id="UP000006176">
    <property type="component" value="Chromosome"/>
</dbReference>
<evidence type="ECO:0000256" key="2">
    <source>
        <dbReference type="ARBA" id="ARBA00008351"/>
    </source>
</evidence>
<sequence length="108" mass="12430">MKTLEAFYRLKTAEDYFEFFSIEYDKNIVAIKRFHIMKEYGTLIKKGFENFNGDEKYLMDFLKFALIRVYMDYKHGHAPSAAEVWGMIENGEAKGCLACALSKGGCDG</sequence>
<dbReference type="PATRIC" id="fig|760154.4.peg.1010"/>
<evidence type="ECO:0000256" key="3">
    <source>
        <dbReference type="ARBA" id="ARBA00011284"/>
    </source>
</evidence>
<accession>I3XWI6</accession>
<evidence type="ECO:0000313" key="6">
    <source>
        <dbReference type="EMBL" id="AFL68310.1"/>
    </source>
</evidence>
<proteinExistence type="inferred from homology"/>
<evidence type="ECO:0000256" key="5">
    <source>
        <dbReference type="ARBA" id="ARBA00023231"/>
    </source>
</evidence>
<evidence type="ECO:0000256" key="1">
    <source>
        <dbReference type="ARBA" id="ARBA00002247"/>
    </source>
</evidence>
<evidence type="ECO:0000256" key="4">
    <source>
        <dbReference type="ARBA" id="ARBA00016274"/>
    </source>
</evidence>
<keyword evidence="7" id="KW-1185">Reference proteome</keyword>
<reference evidence="6 7" key="1">
    <citation type="submission" date="2012-06" db="EMBL/GenBank/DDBJ databases">
        <title>Complete sequence of Sulfurospirillum barnesii SES-3.</title>
        <authorList>
            <consortium name="US DOE Joint Genome Institute"/>
            <person name="Lucas S."/>
            <person name="Han J."/>
            <person name="Lapidus A."/>
            <person name="Cheng J.-F."/>
            <person name="Goodwin L."/>
            <person name="Pitluck S."/>
            <person name="Peters L."/>
            <person name="Ovchinnikova G."/>
            <person name="Lu M."/>
            <person name="Detter J.C."/>
            <person name="Han C."/>
            <person name="Tapia R."/>
            <person name="Land M."/>
            <person name="Hauser L."/>
            <person name="Kyrpides N."/>
            <person name="Ivanova N."/>
            <person name="Pagani I."/>
            <person name="Stolz J."/>
            <person name="Arkin A."/>
            <person name="Dehal P."/>
            <person name="Oremland R."/>
            <person name="Saltikov C."/>
            <person name="Basu P."/>
            <person name="Hollibaugh J."/>
            <person name="Newman D."/>
            <person name="Stolyar S."/>
            <person name="Hazen T."/>
            <person name="Woyke T."/>
        </authorList>
    </citation>
    <scope>NUCLEOTIDE SEQUENCE [LARGE SCALE GENOMIC DNA]</scope>
    <source>
        <strain evidence="7">ATCC 700032 / DSM 10660 / SES-3</strain>
    </source>
</reference>
<dbReference type="GO" id="GO:0009399">
    <property type="term" value="P:nitrogen fixation"/>
    <property type="evidence" value="ECO:0007669"/>
    <property type="project" value="InterPro"/>
</dbReference>
<comment type="function">
    <text evidence="1">May protect the nitrogenase Fe-Mo protein from oxidative damage.</text>
</comment>
<comment type="similarity">
    <text evidence="2">Belongs to the NifW family.</text>
</comment>
<dbReference type="KEGG" id="sba:Sulba_1011"/>